<gene>
    <name evidence="6" type="ORF">Pmar_PMAR003461</name>
</gene>
<organism evidence="7">
    <name type="scientific">Perkinsus marinus (strain ATCC 50983 / TXsc)</name>
    <dbReference type="NCBI Taxonomy" id="423536"/>
    <lineage>
        <taxon>Eukaryota</taxon>
        <taxon>Sar</taxon>
        <taxon>Alveolata</taxon>
        <taxon>Perkinsozoa</taxon>
        <taxon>Perkinsea</taxon>
        <taxon>Perkinsida</taxon>
        <taxon>Perkinsidae</taxon>
        <taxon>Perkinsus</taxon>
    </lineage>
</organism>
<evidence type="ECO:0000256" key="4">
    <source>
        <dbReference type="ARBA" id="ARBA00022553"/>
    </source>
</evidence>
<evidence type="ECO:0000313" key="7">
    <source>
        <dbReference type="Proteomes" id="UP000007800"/>
    </source>
</evidence>
<sequence>MFNRSSRRDDAYEAERQLARRVEQSQGDLFGFGAFDRMFREQEQAMDSMMRGMERDMSLATRTGGGNELFGGMLSAGQPQQGQYSSQVYVSSTCRGPDGKEVTEQYQSSTVGDAERRLREQQEMYTNSGTGLDKMALERTMGEQGRRVVRSRNRNTGDQNTQDMFRGGLTEENAAEFDQRWKEDAVPYLPRHGASGMQALGGARYSSIEDVGDQQSRRRSREQRQLTGI</sequence>
<comment type="subcellular location">
    <subcellularLocation>
        <location evidence="1">Cytoplasm</location>
    </subcellularLocation>
</comment>
<feature type="region of interest" description="Disordered" evidence="5">
    <location>
        <begin position="192"/>
        <end position="229"/>
    </location>
</feature>
<evidence type="ECO:0000256" key="5">
    <source>
        <dbReference type="SAM" id="MobiDB-lite"/>
    </source>
</evidence>
<protein>
    <submittedName>
        <fullName evidence="6">Myeloid leukemia factor, putative</fullName>
    </submittedName>
</protein>
<dbReference type="Pfam" id="PF10248">
    <property type="entry name" value="Mlf1IP"/>
    <property type="match status" value="1"/>
</dbReference>
<dbReference type="InterPro" id="IPR019376">
    <property type="entry name" value="Myeloid_leukemia_factor"/>
</dbReference>
<evidence type="ECO:0000313" key="6">
    <source>
        <dbReference type="EMBL" id="EER15998.1"/>
    </source>
</evidence>
<evidence type="ECO:0000256" key="1">
    <source>
        <dbReference type="ARBA" id="ARBA00004496"/>
    </source>
</evidence>
<dbReference type="RefSeq" id="XP_002784202.1">
    <property type="nucleotide sequence ID" value="XM_002784156.1"/>
</dbReference>
<keyword evidence="4" id="KW-0597">Phosphoprotein</keyword>
<comment type="similarity">
    <text evidence="2">Belongs to the MLF family.</text>
</comment>
<feature type="region of interest" description="Disordered" evidence="5">
    <location>
        <begin position="141"/>
        <end position="168"/>
    </location>
</feature>
<accession>C5KHD6</accession>
<dbReference type="OrthoDB" id="8707547at2759"/>
<evidence type="ECO:0000256" key="3">
    <source>
        <dbReference type="ARBA" id="ARBA00022490"/>
    </source>
</evidence>
<feature type="compositionally biased region" description="Polar residues" evidence="5">
    <location>
        <begin position="154"/>
        <end position="163"/>
    </location>
</feature>
<dbReference type="GeneID" id="9060910"/>
<reference evidence="6 7" key="1">
    <citation type="submission" date="2008-07" db="EMBL/GenBank/DDBJ databases">
        <authorList>
            <person name="El-Sayed N."/>
            <person name="Caler E."/>
            <person name="Inman J."/>
            <person name="Amedeo P."/>
            <person name="Hass B."/>
            <person name="Wortman J."/>
        </authorList>
    </citation>
    <scope>NUCLEOTIDE SEQUENCE [LARGE SCALE GENOMIC DNA]</scope>
    <source>
        <strain evidence="7">ATCC 50983 / TXsc</strain>
    </source>
</reference>
<dbReference type="InParanoid" id="C5KHD6"/>
<dbReference type="EMBL" id="GG673069">
    <property type="protein sequence ID" value="EER15998.1"/>
    <property type="molecule type" value="Genomic_DNA"/>
</dbReference>
<keyword evidence="3" id="KW-0963">Cytoplasm</keyword>
<dbReference type="OMA" id="RGMERDM"/>
<evidence type="ECO:0000256" key="2">
    <source>
        <dbReference type="ARBA" id="ARBA00008332"/>
    </source>
</evidence>
<dbReference type="AlphaFoldDB" id="C5KHD6"/>
<proteinExistence type="inferred from homology"/>
<dbReference type="Proteomes" id="UP000007800">
    <property type="component" value="Unassembled WGS sequence"/>
</dbReference>
<keyword evidence="7" id="KW-1185">Reference proteome</keyword>
<name>C5KHD6_PERM5</name>
<dbReference type="GO" id="GO:0005737">
    <property type="term" value="C:cytoplasm"/>
    <property type="evidence" value="ECO:0007669"/>
    <property type="project" value="UniProtKB-SubCell"/>
</dbReference>